<dbReference type="SUPFAM" id="SSF53474">
    <property type="entry name" value="alpha/beta-Hydrolases"/>
    <property type="match status" value="1"/>
</dbReference>
<dbReference type="InterPro" id="IPR029058">
    <property type="entry name" value="AB_hydrolase_fold"/>
</dbReference>
<dbReference type="Gene3D" id="3.40.50.1820">
    <property type="entry name" value="alpha/beta hydrolase"/>
    <property type="match status" value="1"/>
</dbReference>
<protein>
    <submittedName>
        <fullName evidence="1">Enterochelin esterase</fullName>
    </submittedName>
</protein>
<dbReference type="AlphaFoldDB" id="A0A135L3H8"/>
<keyword evidence="2" id="KW-1185">Reference proteome</keyword>
<sequence>MNDQRYYKRIIIKEKVESKYLGESRTAIIYLPPGYNELLTYPVVYCQDGEQFFNFGRIATQATRLILDENIEPMIIIGVEMKKNVRTSEYHPEGSRFPNYTRFFVEEFVPFVENRFPIRQEADQRTLAGDSLGGTVSLQLALDHPNRFRNILSLSGAFFEPSFVRIQAEQDLSWLTMYMVAGLDETAVQTDAGTFNFLEINRKTKKLLEEKKANIHYIERPGTHIWGFWQREIPDALRFFFGSIV</sequence>
<dbReference type="RefSeq" id="WP_068724180.1">
    <property type="nucleotide sequence ID" value="NZ_LSKU01000001.1"/>
</dbReference>
<evidence type="ECO:0000313" key="2">
    <source>
        <dbReference type="Proteomes" id="UP000070352"/>
    </source>
</evidence>
<dbReference type="OrthoDB" id="9803578at2"/>
<dbReference type="Pfam" id="PF00756">
    <property type="entry name" value="Esterase"/>
    <property type="match status" value="1"/>
</dbReference>
<organism evidence="1 2">
    <name type="scientific">Tepidibacillus decaturensis</name>
    <dbReference type="NCBI Taxonomy" id="1413211"/>
    <lineage>
        <taxon>Bacteria</taxon>
        <taxon>Bacillati</taxon>
        <taxon>Bacillota</taxon>
        <taxon>Bacilli</taxon>
        <taxon>Bacillales</taxon>
        <taxon>Bacillaceae</taxon>
        <taxon>Tepidibacillus</taxon>
    </lineage>
</organism>
<proteinExistence type="predicted"/>
<dbReference type="InterPro" id="IPR050583">
    <property type="entry name" value="Mycobacterial_A85_antigen"/>
</dbReference>
<dbReference type="STRING" id="1413211.U473_05590"/>
<accession>A0A135L3H8</accession>
<comment type="caution">
    <text evidence="1">The sequence shown here is derived from an EMBL/GenBank/DDBJ whole genome shotgun (WGS) entry which is preliminary data.</text>
</comment>
<name>A0A135L3H8_9BACI</name>
<gene>
    <name evidence="1" type="ORF">U473_05590</name>
</gene>
<reference evidence="1 2" key="1">
    <citation type="submission" date="2016-02" db="EMBL/GenBank/DDBJ databases">
        <title>Draft Genome for Tepidibacillus decaturensis nov. sp. Strain Z9, an Anaerobic, Moderately Thermophilic and Heterotrophic Bacterium from Deep Subsurface of the Illinois Basin, USA.</title>
        <authorList>
            <person name="Dong Y."/>
            <person name="Chang J.Y."/>
            <person name="Sanford R."/>
            <person name="Fouke B.W."/>
        </authorList>
    </citation>
    <scope>NUCLEOTIDE SEQUENCE [LARGE SCALE GENOMIC DNA]</scope>
    <source>
        <strain evidence="1 2">Z9</strain>
    </source>
</reference>
<dbReference type="InterPro" id="IPR000801">
    <property type="entry name" value="Esterase-like"/>
</dbReference>
<dbReference type="EMBL" id="LSKU01000001">
    <property type="protein sequence ID" value="KXG43545.1"/>
    <property type="molecule type" value="Genomic_DNA"/>
</dbReference>
<dbReference type="PANTHER" id="PTHR48098">
    <property type="entry name" value="ENTEROCHELIN ESTERASE-RELATED"/>
    <property type="match status" value="1"/>
</dbReference>
<evidence type="ECO:0000313" key="1">
    <source>
        <dbReference type="EMBL" id="KXG43545.1"/>
    </source>
</evidence>
<dbReference type="PANTHER" id="PTHR48098:SF3">
    <property type="entry name" value="IRON(III) ENTEROBACTIN ESTERASE"/>
    <property type="match status" value="1"/>
</dbReference>
<dbReference type="Proteomes" id="UP000070352">
    <property type="component" value="Unassembled WGS sequence"/>
</dbReference>